<dbReference type="SMART" id="SM00974">
    <property type="entry name" value="T5orf172"/>
    <property type="match status" value="1"/>
</dbReference>
<dbReference type="EMBL" id="RQYC01000024">
    <property type="protein sequence ID" value="RRD89046.1"/>
    <property type="molecule type" value="Genomic_DNA"/>
</dbReference>
<sequence length="485" mass="55734">MAWIKLIFIAGLLLGMFFAGVYIQGKKNFKNNQEKLDALNKKLHQEKQAMIAEADAAKRKLEDERKAWRTEQTEREKKQQDKYAAQQNKLSEKQRQIQQQLNAAQAKLEAAKAEAQRSLSATRQAEQAIQRRINGYGDQYLIPSVQLIDDIAQEYSIHNAGEKLKTCRKQVRDSIQSGNATSGDAAVSKVLLDFFNTKAEQLLAEVKHENYGKLKQELADIYALTEYHAKAAAFAGAVRKDYYQLRQEELKWASVLHTLRTEEREQQRAIREQAREEERARKEYEKAMRDAAKEESMLQKAMDKARAELERATAEQRAQYESQLADLSQKLKEAEEKNQRALSMAQQTRAGHVYLISNIGSFGENMVKIGMTRRLEPLDRVRELGDASVPFLFDVHAIIYSDDAPALEKQLHRAFSDARVNKVNHRKEFFRVSPQQLKDKLAELGIQAQFTLAAEAAEYRETLRIEAMEHGERDKILNHLLEQET</sequence>
<evidence type="ECO:0000259" key="7">
    <source>
        <dbReference type="SMART" id="SM00974"/>
    </source>
</evidence>
<dbReference type="Pfam" id="PF13250">
    <property type="entry name" value="SNIPE"/>
    <property type="match status" value="1"/>
</dbReference>
<dbReference type="STRING" id="1121352.GCA_000620925_01121"/>
<feature type="region of interest" description="Disordered" evidence="6">
    <location>
        <begin position="67"/>
        <end position="91"/>
    </location>
</feature>
<evidence type="ECO:0000313" key="8">
    <source>
        <dbReference type="EMBL" id="RRD89046.1"/>
    </source>
</evidence>
<evidence type="ECO:0000256" key="2">
    <source>
        <dbReference type="ARBA" id="ARBA00022490"/>
    </source>
</evidence>
<evidence type="ECO:0000313" key="9">
    <source>
        <dbReference type="Proteomes" id="UP000269923"/>
    </source>
</evidence>
<dbReference type="PANTHER" id="PTHR46349:SF6">
    <property type="entry name" value="MYOSIN-6-LIKE"/>
    <property type="match status" value="1"/>
</dbReference>
<dbReference type="InterPro" id="IPR018306">
    <property type="entry name" value="Phage_T5_Orf172_DNA-bd"/>
</dbReference>
<dbReference type="AlphaFoldDB" id="A0A3P2A2G3"/>
<keyword evidence="2" id="KW-0963">Cytoplasm</keyword>
<dbReference type="Proteomes" id="UP000269923">
    <property type="component" value="Unassembled WGS sequence"/>
</dbReference>
<proteinExistence type="predicted"/>
<feature type="domain" description="Bacteriophage T5 Orf172 DNA-binding" evidence="7">
    <location>
        <begin position="361"/>
        <end position="444"/>
    </location>
</feature>
<evidence type="ECO:0000256" key="1">
    <source>
        <dbReference type="ARBA" id="ARBA00004496"/>
    </source>
</evidence>
<keyword evidence="3" id="KW-0518">Myosin</keyword>
<dbReference type="InterPro" id="IPR025280">
    <property type="entry name" value="SNIPE"/>
</dbReference>
<dbReference type="GO" id="GO:0005923">
    <property type="term" value="C:bicellular tight junction"/>
    <property type="evidence" value="ECO:0007669"/>
    <property type="project" value="TreeGrafter"/>
</dbReference>
<feature type="compositionally biased region" description="Basic and acidic residues" evidence="6">
    <location>
        <begin position="67"/>
        <end position="81"/>
    </location>
</feature>
<evidence type="ECO:0000256" key="5">
    <source>
        <dbReference type="SAM" id="Coils"/>
    </source>
</evidence>
<keyword evidence="9" id="KW-1185">Reference proteome</keyword>
<gene>
    <name evidence="8" type="ORF">EII21_10105</name>
</gene>
<evidence type="ECO:0000256" key="4">
    <source>
        <dbReference type="ARBA" id="ARBA00023175"/>
    </source>
</evidence>
<dbReference type="OrthoDB" id="9811665at2"/>
<comment type="subcellular location">
    <subcellularLocation>
        <location evidence="1">Cytoplasm</location>
    </subcellularLocation>
</comment>
<reference evidence="8 9" key="1">
    <citation type="submission" date="2018-11" db="EMBL/GenBank/DDBJ databases">
        <title>Genomes From Bacteria Associated with the Canine Oral Cavity: a Test Case for Automated Genome-Based Taxonomic Assignment.</title>
        <authorList>
            <person name="Coil D.A."/>
            <person name="Jospin G."/>
            <person name="Darling A.E."/>
            <person name="Wallis C."/>
            <person name="Davis I.J."/>
            <person name="Harris S."/>
            <person name="Eisen J.A."/>
            <person name="Holcombe L.J."/>
            <person name="O'Flynn C."/>
        </authorList>
    </citation>
    <scope>NUCLEOTIDE SEQUENCE [LARGE SCALE GENOMIC DNA]</scope>
    <source>
        <strain evidence="8 9">COT-280</strain>
    </source>
</reference>
<feature type="coiled-coil region" evidence="5">
    <location>
        <begin position="256"/>
        <end position="351"/>
    </location>
</feature>
<dbReference type="Pfam" id="PF13455">
    <property type="entry name" value="MUG113"/>
    <property type="match status" value="1"/>
</dbReference>
<protein>
    <submittedName>
        <fullName evidence="8">DUF4041 domain-containing protein</fullName>
    </submittedName>
</protein>
<dbReference type="PANTHER" id="PTHR46349">
    <property type="entry name" value="CINGULIN-LIKE PROTEIN 1-RELATED"/>
    <property type="match status" value="1"/>
</dbReference>
<evidence type="ECO:0000256" key="3">
    <source>
        <dbReference type="ARBA" id="ARBA00023123"/>
    </source>
</evidence>
<comment type="caution">
    <text evidence="8">The sequence shown here is derived from an EMBL/GenBank/DDBJ whole genome shotgun (WGS) entry which is preliminary data.</text>
</comment>
<name>A0A3P2A2G3_9NEIS</name>
<evidence type="ECO:0000256" key="6">
    <source>
        <dbReference type="SAM" id="MobiDB-lite"/>
    </source>
</evidence>
<keyword evidence="4" id="KW-0505">Motor protein</keyword>
<dbReference type="RefSeq" id="WP_124796138.1">
    <property type="nucleotide sequence ID" value="NZ_RQYC01000024.1"/>
</dbReference>
<accession>A0A3P2A2G3</accession>
<organism evidence="8 9">
    <name type="scientific">Conchiformibius steedae</name>
    <dbReference type="NCBI Taxonomy" id="153493"/>
    <lineage>
        <taxon>Bacteria</taxon>
        <taxon>Pseudomonadati</taxon>
        <taxon>Pseudomonadota</taxon>
        <taxon>Betaproteobacteria</taxon>
        <taxon>Neisseriales</taxon>
        <taxon>Neisseriaceae</taxon>
        <taxon>Conchiformibius</taxon>
    </lineage>
</organism>
<keyword evidence="5" id="KW-0175">Coiled coil</keyword>